<dbReference type="InterPro" id="IPR001878">
    <property type="entry name" value="Znf_CCHC"/>
</dbReference>
<dbReference type="InterPro" id="IPR056924">
    <property type="entry name" value="SH3_Tf2-1"/>
</dbReference>
<keyword evidence="15" id="KW-0862">Zinc</keyword>
<dbReference type="Gene3D" id="2.40.70.10">
    <property type="entry name" value="Acid Proteases"/>
    <property type="match status" value="1"/>
</dbReference>
<dbReference type="SMART" id="SM00343">
    <property type="entry name" value="ZnF_C2HC"/>
    <property type="match status" value="1"/>
</dbReference>
<dbReference type="InterPro" id="IPR005162">
    <property type="entry name" value="Retrotrans_gag_dom"/>
</dbReference>
<keyword evidence="9" id="KW-0460">Magnesium</keyword>
<dbReference type="Gene3D" id="1.10.340.70">
    <property type="match status" value="1"/>
</dbReference>
<dbReference type="SUPFAM" id="SSF57756">
    <property type="entry name" value="Retrovirus zinc finger-like domains"/>
    <property type="match status" value="1"/>
</dbReference>
<evidence type="ECO:0000256" key="7">
    <source>
        <dbReference type="ARBA" id="ARBA00022759"/>
    </source>
</evidence>
<dbReference type="PROSITE" id="PS50158">
    <property type="entry name" value="ZF_CCHC"/>
    <property type="match status" value="1"/>
</dbReference>
<feature type="region of interest" description="Disordered" evidence="16">
    <location>
        <begin position="257"/>
        <end position="279"/>
    </location>
</feature>
<dbReference type="InterPro" id="IPR036397">
    <property type="entry name" value="RNaseH_sf"/>
</dbReference>
<accession>Q2R519</accession>
<evidence type="ECO:0000256" key="10">
    <source>
        <dbReference type="ARBA" id="ARBA00022908"/>
    </source>
</evidence>
<evidence type="ECO:0000256" key="2">
    <source>
        <dbReference type="ARBA" id="ARBA00022679"/>
    </source>
</evidence>
<dbReference type="Gene3D" id="4.10.60.10">
    <property type="entry name" value="Zinc finger, CCHC-type"/>
    <property type="match status" value="1"/>
</dbReference>
<dbReference type="GO" id="GO:0006310">
    <property type="term" value="P:DNA recombination"/>
    <property type="evidence" value="ECO:0007669"/>
    <property type="project" value="UniProtKB-KW"/>
</dbReference>
<dbReference type="Pfam" id="PF03732">
    <property type="entry name" value="Retrotrans_gag"/>
    <property type="match status" value="1"/>
</dbReference>
<evidence type="ECO:0000256" key="4">
    <source>
        <dbReference type="ARBA" id="ARBA00022722"/>
    </source>
</evidence>
<dbReference type="InterPro" id="IPR012337">
    <property type="entry name" value="RNaseH-like_sf"/>
</dbReference>
<keyword evidence="13" id="KW-0238">DNA-binding</keyword>
<evidence type="ECO:0000259" key="17">
    <source>
        <dbReference type="PROSITE" id="PS50158"/>
    </source>
</evidence>
<reference evidence="20" key="2">
    <citation type="journal article" date="2008" name="Nucleic Acids Res.">
        <title>The rice annotation project database (RAP-DB): 2008 update.</title>
        <authorList>
            <consortium name="The rice annotation project (RAP)"/>
        </authorList>
    </citation>
    <scope>GENOME REANNOTATION</scope>
    <source>
        <strain evidence="20">cv. Nipponbare</strain>
    </source>
</reference>
<keyword evidence="10" id="KW-0229">DNA integration</keyword>
<dbReference type="InterPro" id="IPR001584">
    <property type="entry name" value="Integrase_cat-core"/>
</dbReference>
<evidence type="ECO:0000256" key="3">
    <source>
        <dbReference type="ARBA" id="ARBA00022695"/>
    </source>
</evidence>
<dbReference type="FunFam" id="3.30.420.10:FF:000032">
    <property type="entry name" value="Retrovirus-related Pol polyprotein from transposon 297-like Protein"/>
    <property type="match status" value="1"/>
</dbReference>
<dbReference type="PANTHER" id="PTHR37984">
    <property type="entry name" value="PROTEIN CBG26694"/>
    <property type="match status" value="1"/>
</dbReference>
<evidence type="ECO:0000313" key="19">
    <source>
        <dbReference type="EMBL" id="AAX95257.1"/>
    </source>
</evidence>
<dbReference type="SUPFAM" id="SSF50630">
    <property type="entry name" value="Acid proteases"/>
    <property type="match status" value="1"/>
</dbReference>
<keyword evidence="2" id="KW-0808">Transferase</keyword>
<dbReference type="InterPro" id="IPR041588">
    <property type="entry name" value="Integrase_H2C2"/>
</dbReference>
<evidence type="ECO:0000256" key="8">
    <source>
        <dbReference type="ARBA" id="ARBA00022801"/>
    </source>
</evidence>
<dbReference type="PROSITE" id="PS50994">
    <property type="entry name" value="INTEGRASE"/>
    <property type="match status" value="1"/>
</dbReference>
<evidence type="ECO:0000256" key="11">
    <source>
        <dbReference type="ARBA" id="ARBA00022918"/>
    </source>
</evidence>
<sequence length="1214" mass="138222">MVRCGGLCYARGIVTAPFRAPGLEWYIPGLEIELCSRDGCSERLGLCNRMPRYKPEYLFGVEGFVQELCTMSFAIGFGTAPFYAQIPHDRHEEKCRVKVTLNSNSDEIPSVMFEAGGRNYIHACQEVARIAIGELRDRYCDQLADTEYRYHPRQPQGSDRGSYLETEGIENDATTRHLVEMLWAMDETRAETVLAAQDREDRNRGKICKLEDKVDRLEKELAALKGEAPPQKARVRLTARKRALFVPRYQLAPKMVLTRSNGNGPNNNNNNNNNNGENPTLAQVLAQQTQLMNIMMQQLQNQQNQGNNHAPPQNKLAEFLRVRPPTFSSTTNPVEAGDWLHAIEKKLDLLQCTDQEKVSFASHQLHGPASEWWDHFRLNRTTTEPITWLEFTAAFRKTHIPSGVVSLKKKEFRSLTQGSRSVTEYLHEFNRLARYAPEDVRTDEERQEKFLEGLNDELSYPLMTGDYPDFQKLVDKAIRQEDKYNRMEQKKRQIAQFMAQQGNSQRPRLTLGPQSMPQGGSSSVVRPQRQFFNNNAGNNLRNQAPRPVAAPTQQQPAKREQGSKPVVCFNCGDPGHYADKCPKPRRVKVVPAQSNSTAPASKARVNHVAAAEAQDAPDVILGTFLVNLVPATVLFDSGATHSFLSMSFAGNHGMEVEDLRRPLMVSTPSNQALSLQRSPSVRIEIQGVPFLANLILLESKDLDVILGMDWLARYKGVIDCANRKVTLTSNDGRVVTVHALSSESLRSRLNQITLEEILVVREYPDVFPDDLRGMPPKRDIEFRIDLVPGTIPIHKRPYRMAANELAKVKRQVDERTTVAIGVIRGFVAALEAKLTLIDQVREAQINDPDILEIKKNMRRGKAIGFLEDEQGTVWLGERICVPDNKDLKDAILKEAHDTLYSIHPGSTKMYQDLKERFWWRVKEEHQKPAGLLQSLKIPEWKWEEIGMDFITGLPRTSSGHDSIWVIVDRLTNVAHFIPVKTTYSGSRLAELYMARIVCLHGVPKKIVSDRGSQFTSNFWKKLQEEMGSKLNFSTAYHPQTDGQTERVNQILEDMLRACTLDFGGSWDKNLPYAEFSYNNSYQASLQMAPYEALYIRKCRTPLLWDQTGERQVFGTDILREVEEKVKIIQERLRVAQSRHKSYADNRRRDLSFEEGDYVYLRVTPLRGVHRFHTKEKLAPRFVGPYKIVSRRGEVAYQLELPQSLAGVRNVFHVS</sequence>
<name>Q2R519_ORYSJ</name>
<keyword evidence="15" id="KW-0863">Zinc-finger</keyword>
<keyword evidence="5" id="KW-0479">Metal-binding</keyword>
<evidence type="ECO:0000259" key="18">
    <source>
        <dbReference type="PROSITE" id="PS50994"/>
    </source>
</evidence>
<feature type="compositionally biased region" description="Low complexity" evidence="16">
    <location>
        <begin position="261"/>
        <end position="279"/>
    </location>
</feature>
<reference evidence="20" key="1">
    <citation type="journal article" date="2005" name="Nature">
        <title>The map-based sequence of the rice genome.</title>
        <authorList>
            <consortium name="International rice genome sequencing project (IRGSP)"/>
            <person name="Matsumoto T."/>
            <person name="Wu J."/>
            <person name="Kanamori H."/>
            <person name="Katayose Y."/>
            <person name="Fujisawa M."/>
            <person name="Namiki N."/>
            <person name="Mizuno H."/>
            <person name="Yamamoto K."/>
            <person name="Antonio B.A."/>
            <person name="Baba T."/>
            <person name="Sakata K."/>
            <person name="Nagamura Y."/>
            <person name="Aoki H."/>
            <person name="Arikawa K."/>
            <person name="Arita K."/>
            <person name="Bito T."/>
            <person name="Chiden Y."/>
            <person name="Fujitsuka N."/>
            <person name="Fukunaka R."/>
            <person name="Hamada M."/>
            <person name="Harada C."/>
            <person name="Hayashi A."/>
            <person name="Hijishita S."/>
            <person name="Honda M."/>
            <person name="Hosokawa S."/>
            <person name="Ichikawa Y."/>
            <person name="Idonuma A."/>
            <person name="Iijima M."/>
            <person name="Ikeda M."/>
            <person name="Ikeno M."/>
            <person name="Ito K."/>
            <person name="Ito S."/>
            <person name="Ito T."/>
            <person name="Ito Y."/>
            <person name="Ito Y."/>
            <person name="Iwabuchi A."/>
            <person name="Kamiya K."/>
            <person name="Karasawa W."/>
            <person name="Kurita K."/>
            <person name="Katagiri S."/>
            <person name="Kikuta A."/>
            <person name="Kobayashi H."/>
            <person name="Kobayashi N."/>
            <person name="Machita K."/>
            <person name="Maehara T."/>
            <person name="Masukawa M."/>
            <person name="Mizubayashi T."/>
            <person name="Mukai Y."/>
            <person name="Nagasaki H."/>
            <person name="Nagata Y."/>
            <person name="Naito S."/>
            <person name="Nakashima M."/>
            <person name="Nakama Y."/>
            <person name="Nakamichi Y."/>
            <person name="Nakamura M."/>
            <person name="Meguro A."/>
            <person name="Negishi M."/>
            <person name="Ohta I."/>
            <person name="Ohta T."/>
            <person name="Okamoto M."/>
            <person name="Ono N."/>
            <person name="Saji S."/>
            <person name="Sakaguchi M."/>
            <person name="Sakai K."/>
            <person name="Shibata M."/>
            <person name="Shimokawa T."/>
            <person name="Song J."/>
            <person name="Takazaki Y."/>
            <person name="Terasawa K."/>
            <person name="Tsugane M."/>
            <person name="Tsuji K."/>
            <person name="Ueda S."/>
            <person name="Waki K."/>
            <person name="Yamagata H."/>
            <person name="Yamamoto M."/>
            <person name="Yamamoto S."/>
            <person name="Yamane H."/>
            <person name="Yoshiki S."/>
            <person name="Yoshihara R."/>
            <person name="Yukawa K."/>
            <person name="Zhong H."/>
            <person name="Yano M."/>
            <person name="Yuan Q."/>
            <person name="Ouyang S."/>
            <person name="Liu J."/>
            <person name="Jones K.M."/>
            <person name="Gansberger K."/>
            <person name="Moffat K."/>
            <person name="Hill J."/>
            <person name="Bera J."/>
            <person name="Fadrosh D."/>
            <person name="Jin S."/>
            <person name="Johri S."/>
            <person name="Kim M."/>
            <person name="Overton L."/>
            <person name="Reardon M."/>
            <person name="Tsitrin T."/>
            <person name="Vuong H."/>
            <person name="Weaver B."/>
            <person name="Ciecko A."/>
            <person name="Tallon L."/>
            <person name="Jackson J."/>
            <person name="Pai G."/>
            <person name="Aken S.V."/>
            <person name="Utterback T."/>
            <person name="Reidmuller S."/>
            <person name="Feldblyum T."/>
            <person name="Hsiao J."/>
            <person name="Zismann V."/>
            <person name="Iobst S."/>
            <person name="de Vazeille A.R."/>
            <person name="Buell C.R."/>
            <person name="Ying K."/>
            <person name="Li Y."/>
            <person name="Lu T."/>
            <person name="Huang Y."/>
            <person name="Zhao Q."/>
            <person name="Feng Q."/>
            <person name="Zhang L."/>
            <person name="Zhu J."/>
            <person name="Weng Q."/>
            <person name="Mu J."/>
            <person name="Lu Y."/>
            <person name="Fan D."/>
            <person name="Liu Y."/>
            <person name="Guan J."/>
            <person name="Zhang Y."/>
            <person name="Yu S."/>
            <person name="Liu X."/>
            <person name="Zhang Y."/>
            <person name="Hong G."/>
            <person name="Han B."/>
            <person name="Choisne N."/>
            <person name="Demange N."/>
            <person name="Orjeda G."/>
            <person name="Samain S."/>
            <person name="Cattolico L."/>
            <person name="Pelletier E."/>
            <person name="Couloux A."/>
            <person name="Segurens B."/>
            <person name="Wincker P."/>
            <person name="D'Hont A."/>
            <person name="Scarpelli C."/>
            <person name="Weissenbach J."/>
            <person name="Salanoubat M."/>
            <person name="Quetier F."/>
            <person name="Yu Y."/>
            <person name="Kim H.R."/>
            <person name="Rambo T."/>
            <person name="Currie J."/>
            <person name="Collura K."/>
            <person name="Luo M."/>
            <person name="Yang T."/>
            <person name="Ammiraju J.S.S."/>
            <person name="Engler F."/>
            <person name="Soderlund C."/>
            <person name="Wing R.A."/>
            <person name="Palmer L.E."/>
            <person name="de la Bastide M."/>
            <person name="Spiegel L."/>
            <person name="Nascimento L."/>
            <person name="Zutavern T."/>
            <person name="O'Shaughnessy A."/>
            <person name="Dike S."/>
            <person name="Dedhia N."/>
            <person name="Preston R."/>
            <person name="Balija V."/>
            <person name="McCombie W.R."/>
            <person name="Chow T."/>
            <person name="Chen H."/>
            <person name="Chung M."/>
            <person name="Chen C."/>
            <person name="Shaw J."/>
            <person name="Wu H."/>
            <person name="Hsiao K."/>
            <person name="Chao Y."/>
            <person name="Chu M."/>
            <person name="Cheng C."/>
            <person name="Hour A."/>
            <person name="Lee P."/>
            <person name="Lin S."/>
            <person name="Lin Y."/>
            <person name="Liou J."/>
            <person name="Liu S."/>
            <person name="Hsing Y."/>
            <person name="Raghuvanshi S."/>
            <person name="Mohanty A."/>
            <person name="Bharti A.K."/>
            <person name="Gaur A."/>
            <person name="Gupta V."/>
            <person name="Kumar D."/>
            <person name="Ravi V."/>
            <person name="Vij S."/>
            <person name="Kapur A."/>
            <person name="Khurana P."/>
            <person name="Khurana P."/>
            <person name="Khurana J.P."/>
            <person name="Tyagi A.K."/>
            <person name="Gaikwad K."/>
            <person name="Singh A."/>
            <person name="Dalal V."/>
            <person name="Srivastava S."/>
            <person name="Dixit A."/>
            <person name="Pal A.K."/>
            <person name="Ghazi I.A."/>
            <person name="Yadav M."/>
            <person name="Pandit A."/>
            <person name="Bhargava A."/>
            <person name="Sureshbabu K."/>
            <person name="Batra K."/>
            <person name="Sharma T.R."/>
            <person name="Mohapatra T."/>
            <person name="Singh N.K."/>
            <person name="Messing J."/>
            <person name="Nelson A.B."/>
            <person name="Fuks G."/>
            <person name="Kavchok S."/>
            <person name="Keizer G."/>
            <person name="Linton E."/>
            <person name="Llaca V."/>
            <person name="Song R."/>
            <person name="Tanyolac B."/>
            <person name="Young S."/>
            <person name="Ho-Il K."/>
            <person name="Hahn J.H."/>
            <person name="Sangsakoo G."/>
            <person name="Vanavichit A."/>
            <person name="de Mattos Luiz.A.T."/>
            <person name="Zimmer P.D."/>
            <person name="Malone G."/>
            <person name="Dellagostin O."/>
            <person name="de Oliveira A.C."/>
            <person name="Bevan M."/>
            <person name="Bancroft I."/>
            <person name="Minx P."/>
            <person name="Cordum H."/>
            <person name="Wilson R."/>
            <person name="Cheng Z."/>
            <person name="Jin W."/>
            <person name="Jiang J."/>
            <person name="Leong S.A."/>
            <person name="Iwama H."/>
            <person name="Gojobori T."/>
            <person name="Itoh T."/>
            <person name="Niimura Y."/>
            <person name="Fujii Y."/>
            <person name="Habara T."/>
            <person name="Sakai H."/>
            <person name="Sato Y."/>
            <person name="Wilson G."/>
            <person name="Kumar K."/>
            <person name="McCouch S."/>
            <person name="Juretic N."/>
            <person name="Hoen D."/>
            <person name="Wright S."/>
            <person name="Bruskiewich R."/>
            <person name="Bureau T."/>
            <person name="Miyao A."/>
            <person name="Hirochika H."/>
            <person name="Nishikawa T."/>
            <person name="Kadowaki K."/>
            <person name="Sugiura M."/>
            <person name="Burr B."/>
            <person name="Sasaki T."/>
        </authorList>
    </citation>
    <scope>NUCLEOTIDE SEQUENCE [LARGE SCALE GENOMIC DNA]</scope>
    <source>
        <strain evidence="20">cv. Nipponbare</strain>
    </source>
</reference>
<dbReference type="InterPro" id="IPR036875">
    <property type="entry name" value="Znf_CCHC_sf"/>
</dbReference>
<protein>
    <submittedName>
        <fullName evidence="19">Retrotransposon protein, putative, Ty3-gypsy sub-class</fullName>
    </submittedName>
</protein>
<dbReference type="GO" id="GO:0006508">
    <property type="term" value="P:proteolysis"/>
    <property type="evidence" value="ECO:0007669"/>
    <property type="project" value="UniProtKB-KW"/>
</dbReference>
<keyword evidence="4" id="KW-0540">Nuclease</keyword>
<dbReference type="Proteomes" id="UP000000763">
    <property type="component" value="Chromosome 11"/>
</dbReference>
<dbReference type="GO" id="GO:0003964">
    <property type="term" value="F:RNA-directed DNA polymerase activity"/>
    <property type="evidence" value="ECO:0007669"/>
    <property type="project" value="UniProtKB-KW"/>
</dbReference>
<dbReference type="GO" id="GO:0004190">
    <property type="term" value="F:aspartic-type endopeptidase activity"/>
    <property type="evidence" value="ECO:0007669"/>
    <property type="project" value="UniProtKB-KW"/>
</dbReference>
<keyword evidence="12" id="KW-0239">DNA-directed DNA polymerase</keyword>
<dbReference type="InterPro" id="IPR043502">
    <property type="entry name" value="DNA/RNA_pol_sf"/>
</dbReference>
<dbReference type="SUPFAM" id="SSF56672">
    <property type="entry name" value="DNA/RNA polymerases"/>
    <property type="match status" value="1"/>
</dbReference>
<dbReference type="InterPro" id="IPR021109">
    <property type="entry name" value="Peptidase_aspartic_dom_sf"/>
</dbReference>
<dbReference type="Pfam" id="PF17921">
    <property type="entry name" value="Integrase_H2C2"/>
    <property type="match status" value="1"/>
</dbReference>
<dbReference type="Pfam" id="PF00098">
    <property type="entry name" value="zf-CCHC"/>
    <property type="match status" value="1"/>
</dbReference>
<dbReference type="PANTHER" id="PTHR37984:SF5">
    <property type="entry name" value="PROTEIN NYNRIN-LIKE"/>
    <property type="match status" value="1"/>
</dbReference>
<keyword evidence="3" id="KW-0548">Nucleotidyltransferase</keyword>
<dbReference type="Gene3D" id="3.30.420.10">
    <property type="entry name" value="Ribonuclease H-like superfamily/Ribonuclease H"/>
    <property type="match status" value="1"/>
</dbReference>
<keyword evidence="8" id="KW-0378">Hydrolase</keyword>
<evidence type="ECO:0000256" key="6">
    <source>
        <dbReference type="ARBA" id="ARBA00022750"/>
    </source>
</evidence>
<dbReference type="InterPro" id="IPR050951">
    <property type="entry name" value="Retrovirus_Pol_polyprotein"/>
</dbReference>
<gene>
    <name evidence="19" type="ordered locus">LOC_Os11g26540</name>
</gene>
<evidence type="ECO:0000256" key="14">
    <source>
        <dbReference type="ARBA" id="ARBA00023172"/>
    </source>
</evidence>
<feature type="compositionally biased region" description="Low complexity" evidence="16">
    <location>
        <begin position="512"/>
        <end position="544"/>
    </location>
</feature>
<keyword evidence="6" id="KW-0064">Aspartyl protease</keyword>
<dbReference type="GO" id="GO:0008270">
    <property type="term" value="F:zinc ion binding"/>
    <property type="evidence" value="ECO:0007669"/>
    <property type="project" value="UniProtKB-KW"/>
</dbReference>
<feature type="domain" description="Integrase catalytic" evidence="18">
    <location>
        <begin position="934"/>
        <end position="1097"/>
    </location>
</feature>
<keyword evidence="7" id="KW-0255">Endonuclease</keyword>
<dbReference type="GO" id="GO:0015074">
    <property type="term" value="P:DNA integration"/>
    <property type="evidence" value="ECO:0007669"/>
    <property type="project" value="UniProtKB-KW"/>
</dbReference>
<keyword evidence="14" id="KW-0233">DNA recombination</keyword>
<dbReference type="Pfam" id="PF24626">
    <property type="entry name" value="SH3_Tf2-1"/>
    <property type="match status" value="1"/>
</dbReference>
<evidence type="ECO:0000256" key="13">
    <source>
        <dbReference type="ARBA" id="ARBA00023125"/>
    </source>
</evidence>
<keyword evidence="11" id="KW-0695">RNA-directed DNA polymerase</keyword>
<evidence type="ECO:0000256" key="15">
    <source>
        <dbReference type="PROSITE-ProRule" id="PRU00047"/>
    </source>
</evidence>
<keyword evidence="1" id="KW-0645">Protease</keyword>
<evidence type="ECO:0000256" key="5">
    <source>
        <dbReference type="ARBA" id="ARBA00022723"/>
    </source>
</evidence>
<evidence type="ECO:0000256" key="1">
    <source>
        <dbReference type="ARBA" id="ARBA00022670"/>
    </source>
</evidence>
<evidence type="ECO:0000256" key="16">
    <source>
        <dbReference type="SAM" id="MobiDB-lite"/>
    </source>
</evidence>
<evidence type="ECO:0000313" key="20">
    <source>
        <dbReference type="Proteomes" id="UP000000763"/>
    </source>
</evidence>
<dbReference type="GO" id="GO:0003887">
    <property type="term" value="F:DNA-directed DNA polymerase activity"/>
    <property type="evidence" value="ECO:0007669"/>
    <property type="project" value="UniProtKB-KW"/>
</dbReference>
<dbReference type="GO" id="GO:0003677">
    <property type="term" value="F:DNA binding"/>
    <property type="evidence" value="ECO:0007669"/>
    <property type="project" value="UniProtKB-KW"/>
</dbReference>
<dbReference type="GO" id="GO:0004519">
    <property type="term" value="F:endonuclease activity"/>
    <property type="evidence" value="ECO:0007669"/>
    <property type="project" value="UniProtKB-KW"/>
</dbReference>
<dbReference type="CDD" id="cd00303">
    <property type="entry name" value="retropepsin_like"/>
    <property type="match status" value="1"/>
</dbReference>
<dbReference type="Pfam" id="PF08284">
    <property type="entry name" value="RVP_2"/>
    <property type="match status" value="1"/>
</dbReference>
<proteinExistence type="predicted"/>
<dbReference type="EMBL" id="AC146946">
    <property type="protein sequence ID" value="AAX95257.1"/>
    <property type="molecule type" value="Genomic_DNA"/>
</dbReference>
<evidence type="ECO:0000256" key="12">
    <source>
        <dbReference type="ARBA" id="ARBA00022932"/>
    </source>
</evidence>
<feature type="domain" description="CCHC-type" evidence="17">
    <location>
        <begin position="568"/>
        <end position="583"/>
    </location>
</feature>
<evidence type="ECO:0000256" key="9">
    <source>
        <dbReference type="ARBA" id="ARBA00022842"/>
    </source>
</evidence>
<organism evidence="19 20">
    <name type="scientific">Oryza sativa subsp. japonica</name>
    <name type="common">Rice</name>
    <dbReference type="NCBI Taxonomy" id="39947"/>
    <lineage>
        <taxon>Eukaryota</taxon>
        <taxon>Viridiplantae</taxon>
        <taxon>Streptophyta</taxon>
        <taxon>Embryophyta</taxon>
        <taxon>Tracheophyta</taxon>
        <taxon>Spermatophyta</taxon>
        <taxon>Magnoliopsida</taxon>
        <taxon>Liliopsida</taxon>
        <taxon>Poales</taxon>
        <taxon>Poaceae</taxon>
        <taxon>BOP clade</taxon>
        <taxon>Oryzoideae</taxon>
        <taxon>Oryzeae</taxon>
        <taxon>Oryzinae</taxon>
        <taxon>Oryza</taxon>
        <taxon>Oryza sativa</taxon>
    </lineage>
</organism>
<feature type="region of interest" description="Disordered" evidence="16">
    <location>
        <begin position="499"/>
        <end position="564"/>
    </location>
</feature>
<dbReference type="AlphaFoldDB" id="Q2R519"/>
<dbReference type="SUPFAM" id="SSF53098">
    <property type="entry name" value="Ribonuclease H-like"/>
    <property type="match status" value="1"/>
</dbReference>